<organism evidence="1">
    <name type="scientific">Brassica napus</name>
    <name type="common">Rape</name>
    <dbReference type="NCBI Taxonomy" id="3708"/>
    <lineage>
        <taxon>Eukaryota</taxon>
        <taxon>Viridiplantae</taxon>
        <taxon>Streptophyta</taxon>
        <taxon>Embryophyta</taxon>
        <taxon>Tracheophyta</taxon>
        <taxon>Spermatophyta</taxon>
        <taxon>Magnoliopsida</taxon>
        <taxon>eudicotyledons</taxon>
        <taxon>Gunneridae</taxon>
        <taxon>Pentapetalae</taxon>
        <taxon>rosids</taxon>
        <taxon>malvids</taxon>
        <taxon>Brassicales</taxon>
        <taxon>Brassicaceae</taxon>
        <taxon>Brassiceae</taxon>
        <taxon>Brassica</taxon>
    </lineage>
</organism>
<dbReference type="AlphaFoldDB" id="A0A816I475"/>
<gene>
    <name evidence="1" type="ORF">DARMORV10_C03P06990.1</name>
</gene>
<accession>A0A816I475</accession>
<evidence type="ECO:0000313" key="1">
    <source>
        <dbReference type="EMBL" id="CAF1697295.1"/>
    </source>
</evidence>
<protein>
    <submittedName>
        <fullName evidence="1">(rape) hypothetical protein</fullName>
    </submittedName>
</protein>
<name>A0A816I475_BRANA</name>
<dbReference type="Proteomes" id="UP001295469">
    <property type="component" value="Chromosome C03"/>
</dbReference>
<sequence>MAIEMSFETTKGPKRRQDSLWFDGQDYGVNMPLGAARRLRLGSYMSCIPVDKTGVTTYVVAFERRGNNK</sequence>
<reference evidence="1" key="1">
    <citation type="submission" date="2021-01" db="EMBL/GenBank/DDBJ databases">
        <authorList>
            <consortium name="Genoscope - CEA"/>
            <person name="William W."/>
        </authorList>
    </citation>
    <scope>NUCLEOTIDE SEQUENCE</scope>
</reference>
<dbReference type="EMBL" id="HG994367">
    <property type="protein sequence ID" value="CAF1697295.1"/>
    <property type="molecule type" value="Genomic_DNA"/>
</dbReference>
<proteinExistence type="predicted"/>